<proteinExistence type="predicted"/>
<keyword evidence="2" id="KW-1185">Reference proteome</keyword>
<protein>
    <submittedName>
        <fullName evidence="1">Uncharacterized protein</fullName>
    </submittedName>
</protein>
<evidence type="ECO:0000313" key="2">
    <source>
        <dbReference type="Proteomes" id="UP000256970"/>
    </source>
</evidence>
<dbReference type="PRINTS" id="PR00502">
    <property type="entry name" value="NUDIXFAMILY"/>
</dbReference>
<name>A0A383VB43_TETOB</name>
<accession>A0A383VB43</accession>
<dbReference type="Proteomes" id="UP000256970">
    <property type="component" value="Unassembled WGS sequence"/>
</dbReference>
<dbReference type="InterPro" id="IPR000086">
    <property type="entry name" value="NUDIX_hydrolase_dom"/>
</dbReference>
<dbReference type="OrthoDB" id="447842at2759"/>
<dbReference type="EMBL" id="FNXT01000264">
    <property type="protein sequence ID" value="SZX62785.1"/>
    <property type="molecule type" value="Genomic_DNA"/>
</dbReference>
<dbReference type="PROSITE" id="PS51462">
    <property type="entry name" value="NUDIX"/>
    <property type="match status" value="1"/>
</dbReference>
<gene>
    <name evidence="1" type="ORF">BQ4739_LOCUS3369</name>
</gene>
<dbReference type="CDD" id="cd18873">
    <property type="entry name" value="NUDIX_NadM_like"/>
    <property type="match status" value="1"/>
</dbReference>
<dbReference type="GO" id="GO:0016787">
    <property type="term" value="F:hydrolase activity"/>
    <property type="evidence" value="ECO:0007669"/>
    <property type="project" value="UniProtKB-KW"/>
</dbReference>
<reference evidence="1 2" key="1">
    <citation type="submission" date="2016-10" db="EMBL/GenBank/DDBJ databases">
        <authorList>
            <person name="Cai Z."/>
        </authorList>
    </citation>
    <scope>NUCLEOTIDE SEQUENCE [LARGE SCALE GENOMIC DNA]</scope>
</reference>
<dbReference type="InterPro" id="IPR015797">
    <property type="entry name" value="NUDIX_hydrolase-like_dom_sf"/>
</dbReference>
<dbReference type="AlphaFoldDB" id="A0A383VB43"/>
<dbReference type="PANTHER" id="PTHR43736">
    <property type="entry name" value="ADP-RIBOSE PYROPHOSPHATASE"/>
    <property type="match status" value="1"/>
</dbReference>
<dbReference type="SUPFAM" id="SSF55811">
    <property type="entry name" value="Nudix"/>
    <property type="match status" value="1"/>
</dbReference>
<organism evidence="1 2">
    <name type="scientific">Tetradesmus obliquus</name>
    <name type="common">Green alga</name>
    <name type="synonym">Acutodesmus obliquus</name>
    <dbReference type="NCBI Taxonomy" id="3088"/>
    <lineage>
        <taxon>Eukaryota</taxon>
        <taxon>Viridiplantae</taxon>
        <taxon>Chlorophyta</taxon>
        <taxon>core chlorophytes</taxon>
        <taxon>Chlorophyceae</taxon>
        <taxon>CS clade</taxon>
        <taxon>Sphaeropleales</taxon>
        <taxon>Scenedesmaceae</taxon>
        <taxon>Tetradesmus</taxon>
    </lineage>
</organism>
<dbReference type="InterPro" id="IPR020476">
    <property type="entry name" value="Nudix_hydrolase"/>
</dbReference>
<sequence length="179" mass="19332">MAKYSYEWPRPALTVDAVIVAKPATSTPSQLLLIQRKHPPCKGQWALPGGFVDQGEPLAAAAARELQEETSVNPADVDMFQVGTYGDPGRDPRGWTVTVAYAAVVPSTELGVRAADDAAAASWYPVNALPSLAFDHKQIIREAFQKLLERPEVQQADAMIQQLKEGATALEGPWTPPKA</sequence>
<evidence type="ECO:0000313" key="1">
    <source>
        <dbReference type="EMBL" id="SZX62785.1"/>
    </source>
</evidence>
<dbReference type="Pfam" id="PF00293">
    <property type="entry name" value="NUDIX"/>
    <property type="match status" value="1"/>
</dbReference>
<dbReference type="Gene3D" id="3.90.79.10">
    <property type="entry name" value="Nucleoside Triphosphate Pyrophosphohydrolase"/>
    <property type="match status" value="1"/>
</dbReference>
<dbReference type="PANTHER" id="PTHR43736:SF5">
    <property type="entry name" value="NUDIX HYDROLASE DOMAIN-CONTAINING PROTEIN"/>
    <property type="match status" value="1"/>
</dbReference>